<feature type="compositionally biased region" description="Low complexity" evidence="1">
    <location>
        <begin position="681"/>
        <end position="699"/>
    </location>
</feature>
<dbReference type="Gene3D" id="3.80.10.10">
    <property type="entry name" value="Ribonuclease Inhibitor"/>
    <property type="match status" value="2"/>
</dbReference>
<feature type="compositionally biased region" description="Polar residues" evidence="1">
    <location>
        <begin position="150"/>
        <end position="166"/>
    </location>
</feature>
<dbReference type="Proteomes" id="UP000051952">
    <property type="component" value="Unassembled WGS sequence"/>
</dbReference>
<dbReference type="EMBL" id="CYKH01000263">
    <property type="protein sequence ID" value="CUF19828.1"/>
    <property type="molecule type" value="Genomic_DNA"/>
</dbReference>
<feature type="compositionally biased region" description="Polar residues" evidence="1">
    <location>
        <begin position="462"/>
        <end position="473"/>
    </location>
</feature>
<feature type="compositionally biased region" description="Low complexity" evidence="1">
    <location>
        <begin position="497"/>
        <end position="518"/>
    </location>
</feature>
<organism evidence="2 3">
    <name type="scientific">Bodo saltans</name>
    <name type="common">Flagellated protozoan</name>
    <dbReference type="NCBI Taxonomy" id="75058"/>
    <lineage>
        <taxon>Eukaryota</taxon>
        <taxon>Discoba</taxon>
        <taxon>Euglenozoa</taxon>
        <taxon>Kinetoplastea</taxon>
        <taxon>Metakinetoplastina</taxon>
        <taxon>Eubodonida</taxon>
        <taxon>Bodonidae</taxon>
        <taxon>Bodo</taxon>
    </lineage>
</organism>
<feature type="region of interest" description="Disordered" evidence="1">
    <location>
        <begin position="864"/>
        <end position="893"/>
    </location>
</feature>
<proteinExistence type="predicted"/>
<dbReference type="AlphaFoldDB" id="A0A0S4IL32"/>
<feature type="region of interest" description="Disordered" evidence="1">
    <location>
        <begin position="422"/>
        <end position="556"/>
    </location>
</feature>
<evidence type="ECO:0000313" key="2">
    <source>
        <dbReference type="EMBL" id="CUF19828.1"/>
    </source>
</evidence>
<feature type="compositionally biased region" description="Low complexity" evidence="1">
    <location>
        <begin position="866"/>
        <end position="888"/>
    </location>
</feature>
<evidence type="ECO:0008006" key="4">
    <source>
        <dbReference type="Google" id="ProtNLM"/>
    </source>
</evidence>
<sequence>MIASLQGIQTLLALEEMDVSHNKLRFTATTQTNNPLKAVGKTLQQLDVSYNDISSLAFFPSGAMTKCWSLSIANNMFHGSKKAEASSAAGGGGVLRGPRRASSTTSAVASIFASDDIGDATYGEEEGSKAMSSSTRPASRGVTPVELTNGGRSSVASSAMTTTRRGPSSDDAVTFLARLAQLFPALETLDLTNNSEEIVADASDLRFLAKCVNLTELSIKGTLSFAAATTGTPASRSGRVGSGATTTTQAPQLEAIRSFLPQIEVLDGTVLVKREAAAIAVEDLESLGITDSAALFALSKSTNPPPRPTSALIRPGTSSQQKTNAIQSSKALDGLADFQQEMEAFMMRAELSRRKVNHIMDHIQRMAAWAYHDDDVVPAEASSSSAAPPPRPRLEEPLPLDLIALEADIERALVAEATNGVLHRGGVGSRGNQLSDSDDDVADGVDRMVLTSDDGTPRVVSPATSSASGSRQQPRPPARAASGKDFSSPSKKRVVERSSSVQPAPPSRSSTTSSPSSTAGRAHPQRSSSSSSSTLDSRQLSMRSSAATSSLYSESEAMKRIKSLPTSSFALEQSKFKQELQLEAQKRREQLTQLAKEASAKLPAPRPKKGLAGSMLSVGALEASSSRPSTSNKSEAGTSMVSPAKGMMPQSTGNNVSVQRPQSERVTTSTATSPPKPLNGSKASSTAAASTSMSVAPTSQSSTAPTQDTTQRPVVPKLDFDAGGRRSPVAIPEEEPLDDDAVVESKPKSNVVTDPRSVKRNNNASGPTPPDDNLSDAHQDFTPTSTLGGRLGNPPPASLNSTARPLSASLSMTAGSATVAMMGGSTTTLKRADPNQGVSTVPKVKTTRDNVAFNPLLKELPTARITSSASPAAVVQSSTPTATASPPTEGEEELTYFSTKPIVVSQTAVVKGGASLNRRGQRK</sequence>
<feature type="compositionally biased region" description="Low complexity" evidence="1">
    <location>
        <begin position="541"/>
        <end position="555"/>
    </location>
</feature>
<accession>A0A0S4IL32</accession>
<dbReference type="VEuPathDB" id="TriTrypDB:BSAL_60045"/>
<feature type="region of interest" description="Disordered" evidence="1">
    <location>
        <begin position="591"/>
        <end position="804"/>
    </location>
</feature>
<feature type="region of interest" description="Disordered" evidence="1">
    <location>
        <begin position="123"/>
        <end position="167"/>
    </location>
</feature>
<feature type="region of interest" description="Disordered" evidence="1">
    <location>
        <begin position="299"/>
        <end position="319"/>
    </location>
</feature>
<dbReference type="InterPro" id="IPR032675">
    <property type="entry name" value="LRR_dom_sf"/>
</dbReference>
<reference evidence="3" key="1">
    <citation type="submission" date="2015-09" db="EMBL/GenBank/DDBJ databases">
        <authorList>
            <consortium name="Pathogen Informatics"/>
        </authorList>
    </citation>
    <scope>NUCLEOTIDE SEQUENCE [LARGE SCALE GENOMIC DNA]</scope>
    <source>
        <strain evidence="3">Lake Konstanz</strain>
    </source>
</reference>
<evidence type="ECO:0000313" key="3">
    <source>
        <dbReference type="Proteomes" id="UP000051952"/>
    </source>
</evidence>
<feature type="compositionally biased region" description="Polar residues" evidence="1">
    <location>
        <begin position="700"/>
        <end position="712"/>
    </location>
</feature>
<dbReference type="SUPFAM" id="SSF52047">
    <property type="entry name" value="RNI-like"/>
    <property type="match status" value="1"/>
</dbReference>
<gene>
    <name evidence="2" type="ORF">BSAL_60045</name>
</gene>
<evidence type="ECO:0000256" key="1">
    <source>
        <dbReference type="SAM" id="MobiDB-lite"/>
    </source>
</evidence>
<name>A0A0S4IL32_BODSA</name>
<keyword evidence="3" id="KW-1185">Reference proteome</keyword>
<feature type="compositionally biased region" description="Polar residues" evidence="1">
    <location>
        <begin position="649"/>
        <end position="673"/>
    </location>
</feature>
<protein>
    <recommendedName>
        <fullName evidence="4">Leucine-rich repeat protein</fullName>
    </recommendedName>
</protein>
<feature type="compositionally biased region" description="Acidic residues" evidence="1">
    <location>
        <begin position="732"/>
        <end position="742"/>
    </location>
</feature>
<feature type="compositionally biased region" description="Polar residues" evidence="1">
    <location>
        <begin position="623"/>
        <end position="641"/>
    </location>
</feature>